<evidence type="ECO:0000259" key="4">
    <source>
        <dbReference type="PROSITE" id="PS50835"/>
    </source>
</evidence>
<dbReference type="Pfam" id="PF07654">
    <property type="entry name" value="C1-set"/>
    <property type="match status" value="1"/>
</dbReference>
<keyword evidence="6" id="KW-1185">Reference proteome</keyword>
<gene>
    <name evidence="5" type="ORF">GDO78_013822</name>
</gene>
<dbReference type="Proteomes" id="UP000770717">
    <property type="component" value="Unassembled WGS sequence"/>
</dbReference>
<feature type="domain" description="Ig-like" evidence="4">
    <location>
        <begin position="121"/>
        <end position="210"/>
    </location>
</feature>
<dbReference type="SMART" id="SM00409">
    <property type="entry name" value="IG"/>
    <property type="match status" value="2"/>
</dbReference>
<keyword evidence="1" id="KW-1015">Disulfide bond</keyword>
<dbReference type="AlphaFoldDB" id="A0A8J6EC29"/>
<reference evidence="5" key="1">
    <citation type="thesis" date="2020" institute="ProQuest LLC" country="789 East Eisenhower Parkway, Ann Arbor, MI, USA">
        <title>Comparative Genomics and Chromosome Evolution.</title>
        <authorList>
            <person name="Mudd A.B."/>
        </authorList>
    </citation>
    <scope>NUCLEOTIDE SEQUENCE</scope>
    <source>
        <strain evidence="5">HN-11 Male</strain>
        <tissue evidence="5">Kidney and liver</tissue>
    </source>
</reference>
<dbReference type="InterPro" id="IPR003597">
    <property type="entry name" value="Ig_C1-set"/>
</dbReference>
<dbReference type="InterPro" id="IPR051755">
    <property type="entry name" value="Ig-like_CS_Receptor"/>
</dbReference>
<organism evidence="5 6">
    <name type="scientific">Eleutherodactylus coqui</name>
    <name type="common">Puerto Rican coqui</name>
    <dbReference type="NCBI Taxonomy" id="57060"/>
    <lineage>
        <taxon>Eukaryota</taxon>
        <taxon>Metazoa</taxon>
        <taxon>Chordata</taxon>
        <taxon>Craniata</taxon>
        <taxon>Vertebrata</taxon>
        <taxon>Euteleostomi</taxon>
        <taxon>Amphibia</taxon>
        <taxon>Batrachia</taxon>
        <taxon>Anura</taxon>
        <taxon>Neobatrachia</taxon>
        <taxon>Hyloidea</taxon>
        <taxon>Eleutherodactylidae</taxon>
        <taxon>Eleutherodactylinae</taxon>
        <taxon>Eleutherodactylus</taxon>
        <taxon>Eleutherodactylus</taxon>
    </lineage>
</organism>
<dbReference type="FunFam" id="2.60.40.10:FF:001726">
    <property type="entry name" value="Signal-regulatory protein beta 3"/>
    <property type="match status" value="1"/>
</dbReference>
<dbReference type="InterPro" id="IPR007110">
    <property type="entry name" value="Ig-like_dom"/>
</dbReference>
<dbReference type="Pfam" id="PF07686">
    <property type="entry name" value="V-set"/>
    <property type="match status" value="1"/>
</dbReference>
<feature type="domain" description="Ig-like" evidence="4">
    <location>
        <begin position="7"/>
        <end position="114"/>
    </location>
</feature>
<dbReference type="SMART" id="SM00407">
    <property type="entry name" value="IGc1"/>
    <property type="match status" value="1"/>
</dbReference>
<dbReference type="InterPro" id="IPR036179">
    <property type="entry name" value="Ig-like_dom_sf"/>
</dbReference>
<dbReference type="InterPro" id="IPR013783">
    <property type="entry name" value="Ig-like_fold"/>
</dbReference>
<comment type="caution">
    <text evidence="5">The sequence shown here is derived from an EMBL/GenBank/DDBJ whole genome shotgun (WGS) entry which is preliminary data.</text>
</comment>
<dbReference type="InterPro" id="IPR013106">
    <property type="entry name" value="Ig_V-set"/>
</dbReference>
<protein>
    <recommendedName>
        <fullName evidence="4">Ig-like domain-containing protein</fullName>
    </recommendedName>
</protein>
<evidence type="ECO:0000256" key="3">
    <source>
        <dbReference type="SAM" id="MobiDB-lite"/>
    </source>
</evidence>
<dbReference type="InterPro" id="IPR003599">
    <property type="entry name" value="Ig_sub"/>
</dbReference>
<name>A0A8J6EC29_ELECQ</name>
<dbReference type="SUPFAM" id="SSF48726">
    <property type="entry name" value="Immunoglobulin"/>
    <property type="match status" value="2"/>
</dbReference>
<dbReference type="EMBL" id="WNTK01010470">
    <property type="protein sequence ID" value="KAG9462581.1"/>
    <property type="molecule type" value="Genomic_DNA"/>
</dbReference>
<evidence type="ECO:0000256" key="1">
    <source>
        <dbReference type="ARBA" id="ARBA00023157"/>
    </source>
</evidence>
<accession>A0A8J6EC29</accession>
<dbReference type="PANTHER" id="PTHR19971">
    <property type="entry name" value="SIGNAL-REGULATORY PROTEIN BETA"/>
    <property type="match status" value="1"/>
</dbReference>
<dbReference type="OrthoDB" id="10043043at2759"/>
<proteinExistence type="predicted"/>
<sequence length="237" mass="26750">MYYVCLPAGAALEISAPNKHQATVGSPALITCSYTVQKPPVNPKLFAAFWYLEGKQILSYNDEVITTDPRYSLDIEKALNGRVDLSISNIALSDAGVYACSVLYSPLRKTKDITLYVTALPQVTITDKSVVLNEESILRCSVTGFYPVDISIKWFRGREMLRDVTEDEPRRNPDGSYSVNSTATITPTEEDREQIFSCWVQHVSLKKPLQEDFQLLYRALMKLVHSQPYINIENTTR</sequence>
<evidence type="ECO:0000313" key="6">
    <source>
        <dbReference type="Proteomes" id="UP000770717"/>
    </source>
</evidence>
<dbReference type="PROSITE" id="PS50835">
    <property type="entry name" value="IG_LIKE"/>
    <property type="match status" value="2"/>
</dbReference>
<evidence type="ECO:0000256" key="2">
    <source>
        <dbReference type="ARBA" id="ARBA00023180"/>
    </source>
</evidence>
<keyword evidence="2" id="KW-0325">Glycoprotein</keyword>
<feature type="compositionally biased region" description="Polar residues" evidence="3">
    <location>
        <begin position="175"/>
        <end position="187"/>
    </location>
</feature>
<dbReference type="Gene3D" id="2.60.40.10">
    <property type="entry name" value="Immunoglobulins"/>
    <property type="match status" value="2"/>
</dbReference>
<dbReference type="PROSITE" id="PS00290">
    <property type="entry name" value="IG_MHC"/>
    <property type="match status" value="1"/>
</dbReference>
<feature type="region of interest" description="Disordered" evidence="3">
    <location>
        <begin position="165"/>
        <end position="188"/>
    </location>
</feature>
<dbReference type="InterPro" id="IPR003006">
    <property type="entry name" value="Ig/MHC_CS"/>
</dbReference>
<evidence type="ECO:0000313" key="5">
    <source>
        <dbReference type="EMBL" id="KAG9462581.1"/>
    </source>
</evidence>